<dbReference type="InterPro" id="IPR025933">
    <property type="entry name" value="Beta_defensin_dom"/>
</dbReference>
<evidence type="ECO:0000256" key="9">
    <source>
        <dbReference type="RuleBase" id="RU231113"/>
    </source>
</evidence>
<feature type="signal peptide" evidence="9">
    <location>
        <begin position="1"/>
        <end position="22"/>
    </location>
</feature>
<feature type="chain" id="PRO_5033093543" description="Beta-defensin" evidence="9">
    <location>
        <begin position="23"/>
        <end position="73"/>
    </location>
</feature>
<evidence type="ECO:0000313" key="12">
    <source>
        <dbReference type="Proteomes" id="UP000664940"/>
    </source>
</evidence>
<evidence type="ECO:0000259" key="10">
    <source>
        <dbReference type="Pfam" id="PF13841"/>
    </source>
</evidence>
<comment type="caution">
    <text evidence="11">The sequence shown here is derived from an EMBL/GenBank/DDBJ whole genome shotgun (WGS) entry which is preliminary data.</text>
</comment>
<comment type="function">
    <text evidence="9">Has antibacterial activity.</text>
</comment>
<evidence type="ECO:0000256" key="4">
    <source>
        <dbReference type="ARBA" id="ARBA00022529"/>
    </source>
</evidence>
<dbReference type="GO" id="GO:0045087">
    <property type="term" value="P:innate immune response"/>
    <property type="evidence" value="ECO:0007669"/>
    <property type="project" value="InterPro"/>
</dbReference>
<protein>
    <recommendedName>
        <fullName evidence="9">Beta-defensin</fullName>
    </recommendedName>
</protein>
<dbReference type="Proteomes" id="UP000664940">
    <property type="component" value="Unassembled WGS sequence"/>
</dbReference>
<evidence type="ECO:0000256" key="3">
    <source>
        <dbReference type="ARBA" id="ARBA00022525"/>
    </source>
</evidence>
<keyword evidence="7 9" id="KW-0044">Antibiotic</keyword>
<keyword evidence="4 9" id="KW-0929">Antimicrobial</keyword>
<accession>A0A833ZII1</accession>
<dbReference type="GO" id="GO:0005576">
    <property type="term" value="C:extracellular region"/>
    <property type="evidence" value="ECO:0007669"/>
    <property type="project" value="UniProtKB-SubCell"/>
</dbReference>
<reference evidence="11 12" key="1">
    <citation type="journal article" date="2020" name="Nature">
        <title>Six reference-quality genomes reveal evolution of bat adaptations.</title>
        <authorList>
            <person name="Jebb D."/>
            <person name="Huang Z."/>
            <person name="Pippel M."/>
            <person name="Hughes G.M."/>
            <person name="Lavrichenko K."/>
            <person name="Devanna P."/>
            <person name="Winkler S."/>
            <person name="Jermiin L.S."/>
            <person name="Skirmuntt E.C."/>
            <person name="Katzourakis A."/>
            <person name="Burkitt-Gray L."/>
            <person name="Ray D.A."/>
            <person name="Sullivan K.A.M."/>
            <person name="Roscito J.G."/>
            <person name="Kirilenko B.M."/>
            <person name="Davalos L.M."/>
            <person name="Corthals A.P."/>
            <person name="Power M.L."/>
            <person name="Jones G."/>
            <person name="Ransome R.D."/>
            <person name="Dechmann D.K.N."/>
            <person name="Locatelli A.G."/>
            <person name="Puechmaille S.J."/>
            <person name="Fedrigo O."/>
            <person name="Jarvis E.D."/>
            <person name="Hiller M."/>
            <person name="Vernes S.C."/>
            <person name="Myers E.W."/>
            <person name="Teeling E.C."/>
        </authorList>
    </citation>
    <scope>NUCLEOTIDE SEQUENCE [LARGE SCALE GENOMIC DNA]</scope>
    <source>
        <strain evidence="11">Bat1K_MPI-CBG_1</strain>
    </source>
</reference>
<evidence type="ECO:0000256" key="6">
    <source>
        <dbReference type="ARBA" id="ARBA00022940"/>
    </source>
</evidence>
<keyword evidence="5 9" id="KW-0732">Signal</keyword>
<proteinExistence type="inferred from homology"/>
<keyword evidence="6 9" id="KW-0211">Defensin</keyword>
<dbReference type="EMBL" id="JABVXQ010000008">
    <property type="protein sequence ID" value="KAF6093269.1"/>
    <property type="molecule type" value="Genomic_DNA"/>
</dbReference>
<evidence type="ECO:0000256" key="5">
    <source>
        <dbReference type="ARBA" id="ARBA00022729"/>
    </source>
</evidence>
<dbReference type="PANTHER" id="PTHR15001">
    <property type="entry name" value="BETA-DEFENSIN 123-RELATED"/>
    <property type="match status" value="1"/>
</dbReference>
<evidence type="ECO:0000256" key="8">
    <source>
        <dbReference type="ARBA" id="ARBA00023157"/>
    </source>
</evidence>
<organism evidence="11 12">
    <name type="scientific">Phyllostomus discolor</name>
    <name type="common">pale spear-nosed bat</name>
    <dbReference type="NCBI Taxonomy" id="89673"/>
    <lineage>
        <taxon>Eukaryota</taxon>
        <taxon>Metazoa</taxon>
        <taxon>Chordata</taxon>
        <taxon>Craniata</taxon>
        <taxon>Vertebrata</taxon>
        <taxon>Euteleostomi</taxon>
        <taxon>Mammalia</taxon>
        <taxon>Eutheria</taxon>
        <taxon>Laurasiatheria</taxon>
        <taxon>Chiroptera</taxon>
        <taxon>Yangochiroptera</taxon>
        <taxon>Phyllostomidae</taxon>
        <taxon>Phyllostominae</taxon>
        <taxon>Phyllostomus</taxon>
    </lineage>
</organism>
<keyword evidence="3 9" id="KW-0964">Secreted</keyword>
<dbReference type="AlphaFoldDB" id="A0A833ZII1"/>
<dbReference type="Gene3D" id="3.10.360.10">
    <property type="entry name" value="Antimicrobial Peptide, Beta-defensin 2, Chain A"/>
    <property type="match status" value="1"/>
</dbReference>
<dbReference type="PANTHER" id="PTHR15001:SF10">
    <property type="entry name" value="BETA-DEFENSIN 135"/>
    <property type="match status" value="1"/>
</dbReference>
<comment type="similarity">
    <text evidence="2 9">Belongs to the beta-defensin family.</text>
</comment>
<dbReference type="Pfam" id="PF13841">
    <property type="entry name" value="Defensin_beta_2"/>
    <property type="match status" value="1"/>
</dbReference>
<sequence length="73" mass="8327">MRSLFLVLAVLVLLSYVPPVRSGANAAVRKYFSTCWRMKGVCRRSCLKVEMFYILCDGVNLCCVVKNHLPQMQ</sequence>
<evidence type="ECO:0000256" key="1">
    <source>
        <dbReference type="ARBA" id="ARBA00004613"/>
    </source>
</evidence>
<name>A0A833ZII1_9CHIR</name>
<comment type="subcellular location">
    <subcellularLocation>
        <location evidence="1 9">Secreted</location>
    </subcellularLocation>
</comment>
<feature type="domain" description="Beta-defensin" evidence="10">
    <location>
        <begin position="34"/>
        <end position="63"/>
    </location>
</feature>
<dbReference type="InterPro" id="IPR050544">
    <property type="entry name" value="Beta-defensin"/>
</dbReference>
<dbReference type="GO" id="GO:0042742">
    <property type="term" value="P:defense response to bacterium"/>
    <property type="evidence" value="ECO:0007669"/>
    <property type="project" value="UniProtKB-UniRule"/>
</dbReference>
<keyword evidence="8" id="KW-1015">Disulfide bond</keyword>
<evidence type="ECO:0000256" key="7">
    <source>
        <dbReference type="ARBA" id="ARBA00023022"/>
    </source>
</evidence>
<evidence type="ECO:0000256" key="2">
    <source>
        <dbReference type="ARBA" id="ARBA00007371"/>
    </source>
</evidence>
<gene>
    <name evidence="11" type="ORF">HJG60_003754</name>
</gene>
<evidence type="ECO:0000313" key="11">
    <source>
        <dbReference type="EMBL" id="KAF6093269.1"/>
    </source>
</evidence>